<dbReference type="EMBL" id="JARZFX010000001">
    <property type="protein sequence ID" value="MEC5422014.1"/>
    <property type="molecule type" value="Genomic_DNA"/>
</dbReference>
<evidence type="ECO:0000313" key="5">
    <source>
        <dbReference type="Proteomes" id="UP001335737"/>
    </source>
</evidence>
<dbReference type="InterPro" id="IPR041802">
    <property type="entry name" value="MPP_YfcE"/>
</dbReference>
<comment type="similarity">
    <text evidence="1 2">Belongs to the metallophosphoesterase superfamily. YfcE family.</text>
</comment>
<feature type="domain" description="Calcineurin-like phosphoesterase" evidence="3">
    <location>
        <begin position="3"/>
        <end position="144"/>
    </location>
</feature>
<name>A0ABU6KC24_9BACI</name>
<dbReference type="SUPFAM" id="SSF56300">
    <property type="entry name" value="Metallo-dependent phosphatases"/>
    <property type="match status" value="1"/>
</dbReference>
<evidence type="ECO:0000259" key="3">
    <source>
        <dbReference type="Pfam" id="PF12850"/>
    </source>
</evidence>
<reference evidence="4 5" key="1">
    <citation type="journal article" date="2024" name="Int. J. Syst. Evol. Microbiol.">
        <title>Virgibacillus tibetensis sp. nov., isolated from salt lake on the Tibetan Plateau of China.</title>
        <authorList>
            <person name="Phurbu D."/>
            <person name="Liu Z.-X."/>
            <person name="Wang R."/>
            <person name="Zheng Y.-Y."/>
            <person name="Liu H.-C."/>
            <person name="Zhou Y.-G."/>
            <person name="Yu Y.-J."/>
            <person name="Li A.-H."/>
        </authorList>
    </citation>
    <scope>NUCLEOTIDE SEQUENCE [LARGE SCALE GENOMIC DNA]</scope>
    <source>
        <strain evidence="4 5">C22-A2</strain>
    </source>
</reference>
<keyword evidence="2" id="KW-0479">Metal-binding</keyword>
<gene>
    <name evidence="4" type="ORF">QGM71_00710</name>
</gene>
<comment type="caution">
    <text evidence="4">The sequence shown here is derived from an EMBL/GenBank/DDBJ whole genome shotgun (WGS) entry which is preliminary data.</text>
</comment>
<dbReference type="Proteomes" id="UP001335737">
    <property type="component" value="Unassembled WGS sequence"/>
</dbReference>
<comment type="cofactor">
    <cofactor evidence="2">
        <name>a divalent metal cation</name>
        <dbReference type="ChEBI" id="CHEBI:60240"/>
    </cofactor>
</comment>
<dbReference type="Pfam" id="PF12850">
    <property type="entry name" value="Metallophos_2"/>
    <property type="match status" value="1"/>
</dbReference>
<accession>A0ABU6KC24</accession>
<keyword evidence="5" id="KW-1185">Reference proteome</keyword>
<dbReference type="InterPro" id="IPR024654">
    <property type="entry name" value="Calcineurin-like_PHP_lpxH"/>
</dbReference>
<dbReference type="EC" id="3.1.4.-" evidence="2"/>
<evidence type="ECO:0000256" key="2">
    <source>
        <dbReference type="RuleBase" id="RU362039"/>
    </source>
</evidence>
<organism evidence="4 5">
    <name type="scientific">Virgibacillus tibetensis</name>
    <dbReference type="NCBI Taxonomy" id="3042313"/>
    <lineage>
        <taxon>Bacteria</taxon>
        <taxon>Bacillati</taxon>
        <taxon>Bacillota</taxon>
        <taxon>Bacilli</taxon>
        <taxon>Bacillales</taxon>
        <taxon>Bacillaceae</taxon>
        <taxon>Virgibacillus</taxon>
    </lineage>
</organism>
<dbReference type="PANTHER" id="PTHR11124">
    <property type="entry name" value="VACUOLAR SORTING PROTEIN VPS29"/>
    <property type="match status" value="1"/>
</dbReference>
<dbReference type="Gene3D" id="3.60.21.10">
    <property type="match status" value="1"/>
</dbReference>
<dbReference type="RefSeq" id="WP_327605588.1">
    <property type="nucleotide sequence ID" value="NZ_JARZFX010000001.1"/>
</dbReference>
<evidence type="ECO:0000313" key="4">
    <source>
        <dbReference type="EMBL" id="MEC5422014.1"/>
    </source>
</evidence>
<dbReference type="CDD" id="cd00841">
    <property type="entry name" value="MPP_YfcE"/>
    <property type="match status" value="1"/>
</dbReference>
<protein>
    <recommendedName>
        <fullName evidence="2">Phosphoesterase</fullName>
        <ecNumber evidence="2">3.1.4.-</ecNumber>
    </recommendedName>
</protein>
<dbReference type="NCBIfam" id="TIGR00040">
    <property type="entry name" value="yfcE"/>
    <property type="match status" value="1"/>
</dbReference>
<sequence length="169" mass="18714">MSRVLIISDSHGLTAEIEGIKNRHQADVMIHCGDSELDLDATELNGFLKVAGNCDIDSRYPNEQTPVIGGLTFYVTHGHLDNVKSNLSTLSYRAAEKDAQIICYGHTHIAGAEQIDGQLFINPGSIRLPRNRVEKTYAIMEWESSDNIIVAFHTVSGKKVEELTYRASL</sequence>
<proteinExistence type="inferred from homology"/>
<dbReference type="InterPro" id="IPR000979">
    <property type="entry name" value="Phosphodiesterase_MJ0936/Vps29"/>
</dbReference>
<evidence type="ECO:0000256" key="1">
    <source>
        <dbReference type="ARBA" id="ARBA00008950"/>
    </source>
</evidence>
<dbReference type="InterPro" id="IPR029052">
    <property type="entry name" value="Metallo-depent_PP-like"/>
</dbReference>